<sequence length="552" mass="61727">MVTGNTPPSVHAASVSSQRAAAIRDAIRDILHDNSQQILDAEPDAESAMEKLKQSALDVVHDSFKEFAEHHNDRRARVIQRLPTDLLASIFEEFLPLSDCIAITHVCQAWRDLLLCHSPLSWSAIDGKGLPRGALAELLSRSASADLRLKVCIDSENWEESSICIHTHLWRCTYLKVTVTENVSTEGAHALLEGLCRPAPRLRTFKFFDDYLRLNALQSGSLFDGQAPNLRLLKFCADIRQIGHGDIFRNVTRLVFARPLETTIEDVAYIASCFPQLQALAIDLDDWKTSTSPEGAVPVVLPASLTDLLIIWTNSSSDPLPLLSRLEHRSIPRLQVRHRYLPDAEAVEELLQQVLPSKNLASMSLYPSGIETSLNLILSDKGKDFALNDERVVTRIPRWTRPRGFDRITSLALGESVFVVHEDNVSLPLLTQLTILMLERDEYAMFAEDSAFLWPRSQDESLTFSCPELRLLRIRAGAADNTCVAPEVIHEFATCHLEYAAPSLQRLELCGVDLLAHVPGEVAKLVALADDFQIVPARPWELWGVEDICSWE</sequence>
<reference evidence="1 2" key="1">
    <citation type="journal article" date="2016" name="Mol. Biol. Evol.">
        <title>Comparative Genomics of Early-Diverging Mushroom-Forming Fungi Provides Insights into the Origins of Lignocellulose Decay Capabilities.</title>
        <authorList>
            <person name="Nagy L.G."/>
            <person name="Riley R."/>
            <person name="Tritt A."/>
            <person name="Adam C."/>
            <person name="Daum C."/>
            <person name="Floudas D."/>
            <person name="Sun H."/>
            <person name="Yadav J.S."/>
            <person name="Pangilinan J."/>
            <person name="Larsson K.H."/>
            <person name="Matsuura K."/>
            <person name="Barry K."/>
            <person name="Labutti K."/>
            <person name="Kuo R."/>
            <person name="Ohm R.A."/>
            <person name="Bhattacharya S.S."/>
            <person name="Shirouzu T."/>
            <person name="Yoshinaga Y."/>
            <person name="Martin F.M."/>
            <person name="Grigoriev I.V."/>
            <person name="Hibbett D.S."/>
        </authorList>
    </citation>
    <scope>NUCLEOTIDE SEQUENCE [LARGE SCALE GENOMIC DNA]</scope>
    <source>
        <strain evidence="1 2">HHB12029</strain>
    </source>
</reference>
<name>A0A166BPK5_EXIGL</name>
<keyword evidence="2" id="KW-1185">Reference proteome</keyword>
<accession>A0A166BPK5</accession>
<dbReference type="CDD" id="cd09917">
    <property type="entry name" value="F-box_SF"/>
    <property type="match status" value="1"/>
</dbReference>
<dbReference type="Gene3D" id="1.20.1280.50">
    <property type="match status" value="1"/>
</dbReference>
<gene>
    <name evidence="1" type="ORF">EXIGLDRAFT_828751</name>
</gene>
<proteinExistence type="predicted"/>
<dbReference type="EMBL" id="KV425885">
    <property type="protein sequence ID" value="KZW02970.1"/>
    <property type="molecule type" value="Genomic_DNA"/>
</dbReference>
<dbReference type="AlphaFoldDB" id="A0A166BPK5"/>
<organism evidence="1 2">
    <name type="scientific">Exidia glandulosa HHB12029</name>
    <dbReference type="NCBI Taxonomy" id="1314781"/>
    <lineage>
        <taxon>Eukaryota</taxon>
        <taxon>Fungi</taxon>
        <taxon>Dikarya</taxon>
        <taxon>Basidiomycota</taxon>
        <taxon>Agaricomycotina</taxon>
        <taxon>Agaricomycetes</taxon>
        <taxon>Auriculariales</taxon>
        <taxon>Exidiaceae</taxon>
        <taxon>Exidia</taxon>
    </lineage>
</organism>
<dbReference type="Proteomes" id="UP000077266">
    <property type="component" value="Unassembled WGS sequence"/>
</dbReference>
<evidence type="ECO:0000313" key="1">
    <source>
        <dbReference type="EMBL" id="KZW02970.1"/>
    </source>
</evidence>
<dbReference type="OrthoDB" id="2423701at2759"/>
<protein>
    <submittedName>
        <fullName evidence="1">Uncharacterized protein</fullName>
    </submittedName>
</protein>
<evidence type="ECO:0000313" key="2">
    <source>
        <dbReference type="Proteomes" id="UP000077266"/>
    </source>
</evidence>
<dbReference type="InParanoid" id="A0A166BPK5"/>